<evidence type="ECO:0000313" key="3">
    <source>
        <dbReference type="EMBL" id="OZV70898.1"/>
    </source>
</evidence>
<accession>A0A265V001</accession>
<dbReference type="InterPro" id="IPR008278">
    <property type="entry name" value="4-PPantetheinyl_Trfase_dom"/>
</dbReference>
<comment type="caution">
    <text evidence="3">The sequence shown here is derived from an EMBL/GenBank/DDBJ whole genome shotgun (WGS) entry which is preliminary data.</text>
</comment>
<gene>
    <name evidence="3" type="ORF">CA834_01930</name>
</gene>
<dbReference type="EMBL" id="NGJN01000001">
    <property type="protein sequence ID" value="OZV70898.1"/>
    <property type="molecule type" value="Genomic_DNA"/>
</dbReference>
<dbReference type="Pfam" id="PF01648">
    <property type="entry name" value="ACPS"/>
    <property type="match status" value="1"/>
</dbReference>
<keyword evidence="1" id="KW-0808">Transferase</keyword>
<dbReference type="GO" id="GO:0000287">
    <property type="term" value="F:magnesium ion binding"/>
    <property type="evidence" value="ECO:0007669"/>
    <property type="project" value="InterPro"/>
</dbReference>
<sequence>MVGNDIVDIREAKKYSNWQRPRFLEKLFTSEEQQLIHDSPSPFLMVWRLWTMKESAYKLYTQTSPSRFYSPRAFQCTIENSKAIVCYEDFQCNVKTKLTSLYILSEARLSVNKMTYDVVLFHDKNPKIQSELLKSRLLEMVSKLYNTNRPNLNFKKCKYGIPKVIYNSEIIHVSMTHHGNFGAIAL</sequence>
<evidence type="ECO:0000313" key="4">
    <source>
        <dbReference type="Proteomes" id="UP000216840"/>
    </source>
</evidence>
<keyword evidence="4" id="KW-1185">Reference proteome</keyword>
<evidence type="ECO:0000256" key="1">
    <source>
        <dbReference type="ARBA" id="ARBA00022679"/>
    </source>
</evidence>
<dbReference type="InterPro" id="IPR037143">
    <property type="entry name" value="4-PPantetheinyl_Trfase_dom_sf"/>
</dbReference>
<dbReference type="RefSeq" id="WP_094966973.1">
    <property type="nucleotide sequence ID" value="NZ_NGJN01000001.1"/>
</dbReference>
<organism evidence="3 4">
    <name type="scientific">Winogradskyella aurantia</name>
    <dbReference type="NCBI Taxonomy" id="1915063"/>
    <lineage>
        <taxon>Bacteria</taxon>
        <taxon>Pseudomonadati</taxon>
        <taxon>Bacteroidota</taxon>
        <taxon>Flavobacteriia</taxon>
        <taxon>Flavobacteriales</taxon>
        <taxon>Flavobacteriaceae</taxon>
        <taxon>Winogradskyella</taxon>
    </lineage>
</organism>
<evidence type="ECO:0000259" key="2">
    <source>
        <dbReference type="Pfam" id="PF01648"/>
    </source>
</evidence>
<dbReference type="GO" id="GO:0008897">
    <property type="term" value="F:holo-[acyl-carrier-protein] synthase activity"/>
    <property type="evidence" value="ECO:0007669"/>
    <property type="project" value="InterPro"/>
</dbReference>
<dbReference type="AlphaFoldDB" id="A0A265V001"/>
<dbReference type="OrthoDB" id="663853at2"/>
<proteinExistence type="predicted"/>
<feature type="domain" description="4'-phosphopantetheinyl transferase" evidence="2">
    <location>
        <begin position="2"/>
        <end position="85"/>
    </location>
</feature>
<reference evidence="3 4" key="1">
    <citation type="submission" date="2017-05" db="EMBL/GenBank/DDBJ databases">
        <title>The draft genome sequence of Idiomarina salinarum WNB302.</title>
        <authorList>
            <person name="Sun Y."/>
            <person name="Chen B."/>
            <person name="Du Z."/>
        </authorList>
    </citation>
    <scope>NUCLEOTIDE SEQUENCE [LARGE SCALE GENOMIC DNA]</scope>
    <source>
        <strain evidence="3 4">WNB302</strain>
    </source>
</reference>
<dbReference type="Gene3D" id="3.90.470.20">
    <property type="entry name" value="4'-phosphopantetheinyl transferase domain"/>
    <property type="match status" value="1"/>
</dbReference>
<dbReference type="Proteomes" id="UP000216840">
    <property type="component" value="Unassembled WGS sequence"/>
</dbReference>
<dbReference type="SUPFAM" id="SSF56214">
    <property type="entry name" value="4'-phosphopantetheinyl transferase"/>
    <property type="match status" value="1"/>
</dbReference>
<name>A0A265V001_9FLAO</name>
<protein>
    <recommendedName>
        <fullName evidence="2">4'-phosphopantetheinyl transferase domain-containing protein</fullName>
    </recommendedName>
</protein>